<organism evidence="1">
    <name type="scientific">marine metagenome</name>
    <dbReference type="NCBI Taxonomy" id="408172"/>
    <lineage>
        <taxon>unclassified sequences</taxon>
        <taxon>metagenomes</taxon>
        <taxon>ecological metagenomes</taxon>
    </lineage>
</organism>
<protein>
    <submittedName>
        <fullName evidence="1">Uncharacterized protein</fullName>
    </submittedName>
</protein>
<dbReference type="EMBL" id="UINC01064948">
    <property type="protein sequence ID" value="SVB94110.1"/>
    <property type="molecule type" value="Genomic_DNA"/>
</dbReference>
<dbReference type="AlphaFoldDB" id="A0A382I380"/>
<accession>A0A382I380</accession>
<gene>
    <name evidence="1" type="ORF">METZ01_LOCUS246964</name>
</gene>
<evidence type="ECO:0000313" key="1">
    <source>
        <dbReference type="EMBL" id="SVB94110.1"/>
    </source>
</evidence>
<proteinExistence type="predicted"/>
<name>A0A382I380_9ZZZZ</name>
<reference evidence="1" key="1">
    <citation type="submission" date="2018-05" db="EMBL/GenBank/DDBJ databases">
        <authorList>
            <person name="Lanie J.A."/>
            <person name="Ng W.-L."/>
            <person name="Kazmierczak K.M."/>
            <person name="Andrzejewski T.M."/>
            <person name="Davidsen T.M."/>
            <person name="Wayne K.J."/>
            <person name="Tettelin H."/>
            <person name="Glass J.I."/>
            <person name="Rusch D."/>
            <person name="Podicherti R."/>
            <person name="Tsui H.-C.T."/>
            <person name="Winkler M.E."/>
        </authorList>
    </citation>
    <scope>NUCLEOTIDE SEQUENCE</scope>
</reference>
<feature type="non-terminal residue" evidence="1">
    <location>
        <position position="188"/>
    </location>
</feature>
<sequence length="188" mass="21053">MFGHGLFFLILSIVFAGAFTVAQIYEPFNIYGLPTQSPTSQPWVRVESPQSILLDNLLFLDSSVIYLPSDYSQGTTDLSTRLPVSPGLDSYPPSFVVGDPWVEALTERELLSPPSTSNILGSTFLRRPFSSFGKSEKPHFAKHEHVPPVLKVFVHGQQNPVISRSFPLRNLEQVGEGELWRKVEFVFT</sequence>